<dbReference type="InterPro" id="IPR051609">
    <property type="entry name" value="NmrA/Isoflavone_reductase-like"/>
</dbReference>
<dbReference type="Pfam" id="PF05368">
    <property type="entry name" value="NmrA"/>
    <property type="match status" value="1"/>
</dbReference>
<evidence type="ECO:0000259" key="3">
    <source>
        <dbReference type="Pfam" id="PF05368"/>
    </source>
</evidence>
<dbReference type="PANTHER" id="PTHR47706">
    <property type="entry name" value="NMRA-LIKE FAMILY PROTEIN"/>
    <property type="match status" value="1"/>
</dbReference>
<keyword evidence="2" id="KW-0560">Oxidoreductase</keyword>
<dbReference type="Proteomes" id="UP000433876">
    <property type="component" value="Unassembled WGS sequence"/>
</dbReference>
<dbReference type="EMBL" id="NMPR01000178">
    <property type="protein sequence ID" value="KAA8628535.1"/>
    <property type="molecule type" value="Genomic_DNA"/>
</dbReference>
<dbReference type="OMA" id="GNIGTHI"/>
<accession>A0A8S8ZJ84</accession>
<dbReference type="Gene3D" id="3.40.50.720">
    <property type="entry name" value="NAD(P)-binding Rossmann-like Domain"/>
    <property type="match status" value="1"/>
</dbReference>
<keyword evidence="1" id="KW-0521">NADP</keyword>
<evidence type="ECO:0000313" key="5">
    <source>
        <dbReference type="Proteomes" id="UP000433876"/>
    </source>
</evidence>
<organism evidence="4 5">
    <name type="scientific">Sordaria macrospora</name>
    <dbReference type="NCBI Taxonomy" id="5147"/>
    <lineage>
        <taxon>Eukaryota</taxon>
        <taxon>Fungi</taxon>
        <taxon>Dikarya</taxon>
        <taxon>Ascomycota</taxon>
        <taxon>Pezizomycotina</taxon>
        <taxon>Sordariomycetes</taxon>
        <taxon>Sordariomycetidae</taxon>
        <taxon>Sordariales</taxon>
        <taxon>Sordariaceae</taxon>
        <taxon>Sordaria</taxon>
    </lineage>
</organism>
<name>A0A8S8ZJ84_SORMA</name>
<sequence>MSSTINTVAVLGGTGNLGKHIVRALLVGGFSVTILTRAGSTSPKPSFEPYDVAFKEVDYSSPSSLQAAFAGQDAVISVISTDAAQQVQKSIIDAAIAAGVKRFVPSEFGVNTRKPGVEKTRVGEFLAGKRKVVDYLIQNEDKISWTGLSTGFFFDSALENGLTGISPLTNTATIVDSGTQPWPASLRSHIGRAVSEILRHPDITKNQYLSTASFNVSQNQVLAIVEELTGKKFAVTRADSKDIFKSGEEKLPNLAKGDHSAFVDFLKAYFLADGAGNELKDEDSANEKLCLQTEDVRAVVKGWLEKKGLLAA</sequence>
<dbReference type="InterPro" id="IPR045312">
    <property type="entry name" value="PCBER-like"/>
</dbReference>
<dbReference type="Gene3D" id="3.90.25.10">
    <property type="entry name" value="UDP-galactose 4-epimerase, domain 1"/>
    <property type="match status" value="1"/>
</dbReference>
<dbReference type="PANTHER" id="PTHR47706:SF10">
    <property type="entry name" value="NMRA-LIKE DOMAIN-CONTAINING PROTEIN"/>
    <property type="match status" value="1"/>
</dbReference>
<evidence type="ECO:0000256" key="2">
    <source>
        <dbReference type="ARBA" id="ARBA00023002"/>
    </source>
</evidence>
<dbReference type="InterPro" id="IPR036291">
    <property type="entry name" value="NAD(P)-bd_dom_sf"/>
</dbReference>
<dbReference type="InterPro" id="IPR008030">
    <property type="entry name" value="NmrA-like"/>
</dbReference>
<proteinExistence type="predicted"/>
<feature type="domain" description="NmrA-like" evidence="3">
    <location>
        <begin position="6"/>
        <end position="246"/>
    </location>
</feature>
<dbReference type="CDD" id="cd05259">
    <property type="entry name" value="PCBER_SDR_a"/>
    <property type="match status" value="1"/>
</dbReference>
<evidence type="ECO:0000256" key="1">
    <source>
        <dbReference type="ARBA" id="ARBA00022857"/>
    </source>
</evidence>
<dbReference type="SUPFAM" id="SSF51735">
    <property type="entry name" value="NAD(P)-binding Rossmann-fold domains"/>
    <property type="match status" value="1"/>
</dbReference>
<dbReference type="VEuPathDB" id="FungiDB:SMAC_07474"/>
<comment type="caution">
    <text evidence="4">The sequence shown here is derived from an EMBL/GenBank/DDBJ whole genome shotgun (WGS) entry which is preliminary data.</text>
</comment>
<protein>
    <recommendedName>
        <fullName evidence="3">NmrA-like domain-containing protein</fullName>
    </recommendedName>
</protein>
<gene>
    <name evidence="4" type="ORF">SMACR_07474</name>
</gene>
<evidence type="ECO:0000313" key="4">
    <source>
        <dbReference type="EMBL" id="KAA8628535.1"/>
    </source>
</evidence>
<dbReference type="GO" id="GO:0016491">
    <property type="term" value="F:oxidoreductase activity"/>
    <property type="evidence" value="ECO:0007669"/>
    <property type="project" value="UniProtKB-KW"/>
</dbReference>
<dbReference type="AlphaFoldDB" id="A0A8S8ZJ84"/>
<reference evidence="4 5" key="1">
    <citation type="submission" date="2017-07" db="EMBL/GenBank/DDBJ databases">
        <title>Genome sequence of the Sordaria macrospora wild type strain R19027.</title>
        <authorList>
            <person name="Nowrousian M."/>
            <person name="Teichert I."/>
            <person name="Kueck U."/>
        </authorList>
    </citation>
    <scope>NUCLEOTIDE SEQUENCE [LARGE SCALE GENOMIC DNA]</scope>
    <source>
        <strain evidence="4 5">R19027</strain>
        <tissue evidence="4">Mycelium</tissue>
    </source>
</reference>